<feature type="transmembrane region" description="Helical" evidence="9">
    <location>
        <begin position="5"/>
        <end position="23"/>
    </location>
</feature>
<dbReference type="InterPro" id="IPR001991">
    <property type="entry name" value="Na-dicarboxylate_symporter"/>
</dbReference>
<feature type="transmembrane region" description="Helical" evidence="9">
    <location>
        <begin position="217"/>
        <end position="239"/>
    </location>
</feature>
<dbReference type="EMBL" id="LIAE01006496">
    <property type="protein sequence ID" value="PAV88753.1"/>
    <property type="molecule type" value="Genomic_DNA"/>
</dbReference>
<dbReference type="Pfam" id="PF00375">
    <property type="entry name" value="SDF"/>
    <property type="match status" value="1"/>
</dbReference>
<dbReference type="Proteomes" id="UP000218231">
    <property type="component" value="Unassembled WGS sequence"/>
</dbReference>
<keyword evidence="5 9" id="KW-0769">Symport</keyword>
<dbReference type="PANTHER" id="PTHR11958">
    <property type="entry name" value="SODIUM/DICARBOXYLATE SYMPORTER-RELATED"/>
    <property type="match status" value="1"/>
</dbReference>
<sequence>MQKDLLLVLTIESVVLGVVIGFVVRPFNLSNDTLSLIGFPGEIFMQIIEMMMLPLVISSVISALAQVRPKDAGHMGTYTIIYYMITTFLSTFTGIVLVSSIHPGDPDVVEAIQMDHLDDTELSTLDTFLDQLRNMFPENIVQATFQQVQTEYTLQKRIKVPYINESGIYQAWNETYKQGLTHTDEMNVLGLIVFCSGFGVILSMLGDQARLMINFFVVLDAIIMRWISALMWCYPIGIISLVSKNIAVVDDLTETAQALAMYVVTVICGLMIHSLLTLPLFYFLVTKKSPFAYMTGMLQAIATAFGTASSGAALPVTFRCLEDNLKIDRRVTRFVLPLGATIAMDGTALYEAVAVIFIAQLHEVPLSLFDLFTISITTTVASIGSGSVPAGLDTIAIVLTTVGLPRTDLQLILAVDWLLDRIRTSVNVLGDGFGAGIIHHLSKNSLLEADADELLRQIRDDIHELNKPNVPLPMHHVPMATQSAPISHHSTENTVNKKFSHDHTAIQMHPMFDQTPTPSERPDRTHQPAARSARASFAPILDEERKALLSDHTKSKV</sequence>
<feature type="transmembrane region" description="Helical" evidence="9">
    <location>
        <begin position="334"/>
        <end position="359"/>
    </location>
</feature>
<keyword evidence="6 9" id="KW-1133">Transmembrane helix</keyword>
<keyword evidence="4 9" id="KW-0812">Transmembrane</keyword>
<dbReference type="GO" id="GO:0005313">
    <property type="term" value="F:L-glutamate transmembrane transporter activity"/>
    <property type="evidence" value="ECO:0007669"/>
    <property type="project" value="TreeGrafter"/>
</dbReference>
<evidence type="ECO:0000256" key="5">
    <source>
        <dbReference type="ARBA" id="ARBA00022847"/>
    </source>
</evidence>
<proteinExistence type="inferred from homology"/>
<dbReference type="PRINTS" id="PR00173">
    <property type="entry name" value="EDTRNSPORT"/>
</dbReference>
<dbReference type="InterPro" id="IPR050746">
    <property type="entry name" value="DAACS"/>
</dbReference>
<evidence type="ECO:0000256" key="3">
    <source>
        <dbReference type="ARBA" id="ARBA00022448"/>
    </source>
</evidence>
<name>A0A2A2LRB8_9BILA</name>
<evidence type="ECO:0000256" key="7">
    <source>
        <dbReference type="ARBA" id="ARBA00023136"/>
    </source>
</evidence>
<dbReference type="STRING" id="2018661.A0A2A2LRB8"/>
<dbReference type="OrthoDB" id="5877963at2759"/>
<keyword evidence="12" id="KW-1185">Reference proteome</keyword>
<dbReference type="SUPFAM" id="SSF118215">
    <property type="entry name" value="Proton glutamate symport protein"/>
    <property type="match status" value="1"/>
</dbReference>
<feature type="transmembrane region" description="Helical" evidence="9">
    <location>
        <begin position="79"/>
        <end position="101"/>
    </location>
</feature>
<keyword evidence="3 9" id="KW-0813">Transport</keyword>
<evidence type="ECO:0000256" key="9">
    <source>
        <dbReference type="RuleBase" id="RU361216"/>
    </source>
</evidence>
<evidence type="ECO:0000256" key="2">
    <source>
        <dbReference type="ARBA" id="ARBA00006148"/>
    </source>
</evidence>
<dbReference type="PROSITE" id="PS00713">
    <property type="entry name" value="NA_DICARBOXYL_SYMP_1"/>
    <property type="match status" value="1"/>
</dbReference>
<feature type="transmembrane region" description="Helical" evidence="9">
    <location>
        <begin position="186"/>
        <end position="205"/>
    </location>
</feature>
<organism evidence="11 12">
    <name type="scientific">Diploscapter pachys</name>
    <dbReference type="NCBI Taxonomy" id="2018661"/>
    <lineage>
        <taxon>Eukaryota</taxon>
        <taxon>Metazoa</taxon>
        <taxon>Ecdysozoa</taxon>
        <taxon>Nematoda</taxon>
        <taxon>Chromadorea</taxon>
        <taxon>Rhabditida</taxon>
        <taxon>Rhabditina</taxon>
        <taxon>Rhabditomorpha</taxon>
        <taxon>Rhabditoidea</taxon>
        <taxon>Rhabditidae</taxon>
        <taxon>Diploscapter</taxon>
    </lineage>
</organism>
<evidence type="ECO:0000256" key="4">
    <source>
        <dbReference type="ARBA" id="ARBA00022692"/>
    </source>
</evidence>
<keyword evidence="7 9" id="KW-0472">Membrane</keyword>
<accession>A0A2A2LRB8</accession>
<comment type="similarity">
    <text evidence="2 9">Belongs to the dicarboxylate/amino acid:cation symporter (DAACS) (TC 2.A.23) family.</text>
</comment>
<dbReference type="GO" id="GO:0005886">
    <property type="term" value="C:plasma membrane"/>
    <property type="evidence" value="ECO:0007669"/>
    <property type="project" value="TreeGrafter"/>
</dbReference>
<gene>
    <name evidence="11" type="ORF">WR25_24301</name>
</gene>
<protein>
    <recommendedName>
        <fullName evidence="9">Amino acid transporter</fullName>
    </recommendedName>
</protein>
<feature type="region of interest" description="Disordered" evidence="10">
    <location>
        <begin position="511"/>
        <end position="539"/>
    </location>
</feature>
<comment type="subcellular location">
    <subcellularLocation>
        <location evidence="1 9">Membrane</location>
        <topology evidence="1 9">Multi-pass membrane protein</topology>
    </subcellularLocation>
</comment>
<evidence type="ECO:0000313" key="11">
    <source>
        <dbReference type="EMBL" id="PAV88753.1"/>
    </source>
</evidence>
<evidence type="ECO:0000256" key="8">
    <source>
        <dbReference type="ARBA" id="ARBA00023180"/>
    </source>
</evidence>
<dbReference type="PANTHER" id="PTHR11958:SF46">
    <property type="entry name" value="SODIUM-DEPENDENT EXCITATORY AMINO ACID TRANSPORTER GLT-3-RELATED"/>
    <property type="match status" value="1"/>
</dbReference>
<evidence type="ECO:0000256" key="10">
    <source>
        <dbReference type="SAM" id="MobiDB-lite"/>
    </source>
</evidence>
<feature type="transmembrane region" description="Helical" evidence="9">
    <location>
        <begin position="43"/>
        <end position="67"/>
    </location>
</feature>
<feature type="transmembrane region" description="Helical" evidence="9">
    <location>
        <begin position="259"/>
        <end position="284"/>
    </location>
</feature>
<dbReference type="GO" id="GO:0015501">
    <property type="term" value="F:glutamate:sodium symporter activity"/>
    <property type="evidence" value="ECO:0007669"/>
    <property type="project" value="TreeGrafter"/>
</dbReference>
<evidence type="ECO:0000313" key="12">
    <source>
        <dbReference type="Proteomes" id="UP000218231"/>
    </source>
</evidence>
<evidence type="ECO:0000256" key="1">
    <source>
        <dbReference type="ARBA" id="ARBA00004141"/>
    </source>
</evidence>
<comment type="caution">
    <text evidence="11">The sequence shown here is derived from an EMBL/GenBank/DDBJ whole genome shotgun (WGS) entry which is preliminary data.</text>
</comment>
<reference evidence="11 12" key="1">
    <citation type="journal article" date="2017" name="Curr. Biol.">
        <title>Genome architecture and evolution of a unichromosomal asexual nematode.</title>
        <authorList>
            <person name="Fradin H."/>
            <person name="Zegar C."/>
            <person name="Gutwein M."/>
            <person name="Lucas J."/>
            <person name="Kovtun M."/>
            <person name="Corcoran D."/>
            <person name="Baugh L.R."/>
            <person name="Kiontke K."/>
            <person name="Gunsalus K."/>
            <person name="Fitch D.H."/>
            <person name="Piano F."/>
        </authorList>
    </citation>
    <scope>NUCLEOTIDE SEQUENCE [LARGE SCALE GENOMIC DNA]</scope>
    <source>
        <strain evidence="11">PF1309</strain>
    </source>
</reference>
<keyword evidence="8" id="KW-0325">Glycoprotein</keyword>
<dbReference type="Gene3D" id="1.10.3860.10">
    <property type="entry name" value="Sodium:dicarboxylate symporter"/>
    <property type="match status" value="1"/>
</dbReference>
<evidence type="ECO:0000256" key="6">
    <source>
        <dbReference type="ARBA" id="ARBA00022989"/>
    </source>
</evidence>
<dbReference type="GO" id="GO:0015175">
    <property type="term" value="F:neutral L-amino acid transmembrane transporter activity"/>
    <property type="evidence" value="ECO:0007669"/>
    <property type="project" value="TreeGrafter"/>
</dbReference>
<dbReference type="AlphaFoldDB" id="A0A2A2LRB8"/>
<feature type="compositionally biased region" description="Low complexity" evidence="10">
    <location>
        <begin position="528"/>
        <end position="539"/>
    </location>
</feature>
<dbReference type="InterPro" id="IPR036458">
    <property type="entry name" value="Na:dicarbo_symporter_sf"/>
</dbReference>
<dbReference type="InterPro" id="IPR018107">
    <property type="entry name" value="Na-dicarboxylate_symporter_CS"/>
</dbReference>